<dbReference type="InterPro" id="IPR000477">
    <property type="entry name" value="RT_dom"/>
</dbReference>
<gene>
    <name evidence="2" type="ORF">EVAR_89197_1</name>
</gene>
<dbReference type="STRING" id="151549.A0A4C1YGG8"/>
<sequence length="206" mass="23665">MVTTQDNISVVQFLIETDKRVTHKQIQINLDIDEITSLRYHGSYLRGRIPKVNINGERSSGCTVNIDVPQDSVFGVFLIYINDLLQLVKDGHGIVVFADDTSLVFKINRQQPDFDEIISTISEIVEWFSINNLLLNERKTQLVKFSMTSAKPVDVNVVVRNEMLDIVNTTLFLSLTLDALEFSYYHIDEKAWFYSMCSEKNSATYR</sequence>
<evidence type="ECO:0000259" key="1">
    <source>
        <dbReference type="Pfam" id="PF00078"/>
    </source>
</evidence>
<dbReference type="Proteomes" id="UP000299102">
    <property type="component" value="Unassembled WGS sequence"/>
</dbReference>
<evidence type="ECO:0000313" key="3">
    <source>
        <dbReference type="Proteomes" id="UP000299102"/>
    </source>
</evidence>
<dbReference type="AlphaFoldDB" id="A0A4C1YGG8"/>
<name>A0A4C1YGG8_EUMVA</name>
<proteinExistence type="predicted"/>
<dbReference type="OrthoDB" id="414730at2759"/>
<protein>
    <recommendedName>
        <fullName evidence="1">Reverse transcriptase domain-containing protein</fullName>
    </recommendedName>
</protein>
<keyword evidence="3" id="KW-1185">Reference proteome</keyword>
<evidence type="ECO:0000313" key="2">
    <source>
        <dbReference type="EMBL" id="GBP73537.1"/>
    </source>
</evidence>
<comment type="caution">
    <text evidence="2">The sequence shown here is derived from an EMBL/GenBank/DDBJ whole genome shotgun (WGS) entry which is preliminary data.</text>
</comment>
<dbReference type="Pfam" id="PF00078">
    <property type="entry name" value="RVT_1"/>
    <property type="match status" value="1"/>
</dbReference>
<reference evidence="2 3" key="1">
    <citation type="journal article" date="2019" name="Commun. Biol.">
        <title>The bagworm genome reveals a unique fibroin gene that provides high tensile strength.</title>
        <authorList>
            <person name="Kono N."/>
            <person name="Nakamura H."/>
            <person name="Ohtoshi R."/>
            <person name="Tomita M."/>
            <person name="Numata K."/>
            <person name="Arakawa K."/>
        </authorList>
    </citation>
    <scope>NUCLEOTIDE SEQUENCE [LARGE SCALE GENOMIC DNA]</scope>
</reference>
<accession>A0A4C1YGG8</accession>
<organism evidence="2 3">
    <name type="scientific">Eumeta variegata</name>
    <name type="common">Bagworm moth</name>
    <name type="synonym">Eumeta japonica</name>
    <dbReference type="NCBI Taxonomy" id="151549"/>
    <lineage>
        <taxon>Eukaryota</taxon>
        <taxon>Metazoa</taxon>
        <taxon>Ecdysozoa</taxon>
        <taxon>Arthropoda</taxon>
        <taxon>Hexapoda</taxon>
        <taxon>Insecta</taxon>
        <taxon>Pterygota</taxon>
        <taxon>Neoptera</taxon>
        <taxon>Endopterygota</taxon>
        <taxon>Lepidoptera</taxon>
        <taxon>Glossata</taxon>
        <taxon>Ditrysia</taxon>
        <taxon>Tineoidea</taxon>
        <taxon>Psychidae</taxon>
        <taxon>Oiketicinae</taxon>
        <taxon>Eumeta</taxon>
    </lineage>
</organism>
<dbReference type="EMBL" id="BGZK01001177">
    <property type="protein sequence ID" value="GBP73537.1"/>
    <property type="molecule type" value="Genomic_DNA"/>
</dbReference>
<feature type="domain" description="Reverse transcriptase" evidence="1">
    <location>
        <begin position="13"/>
        <end position="144"/>
    </location>
</feature>